<keyword evidence="7" id="KW-1185">Reference proteome</keyword>
<dbReference type="EMBL" id="ML210156">
    <property type="protein sequence ID" value="TFK28425.1"/>
    <property type="molecule type" value="Genomic_DNA"/>
</dbReference>
<organism evidence="6 7">
    <name type="scientific">Coprinopsis marcescibilis</name>
    <name type="common">Agaric fungus</name>
    <name type="synonym">Psathyrella marcescibilis</name>
    <dbReference type="NCBI Taxonomy" id="230819"/>
    <lineage>
        <taxon>Eukaryota</taxon>
        <taxon>Fungi</taxon>
        <taxon>Dikarya</taxon>
        <taxon>Basidiomycota</taxon>
        <taxon>Agaricomycotina</taxon>
        <taxon>Agaricomycetes</taxon>
        <taxon>Agaricomycetidae</taxon>
        <taxon>Agaricales</taxon>
        <taxon>Agaricineae</taxon>
        <taxon>Psathyrellaceae</taxon>
        <taxon>Coprinopsis</taxon>
    </lineage>
</organism>
<dbReference type="InterPro" id="IPR016158">
    <property type="entry name" value="Cullin_homology"/>
</dbReference>
<dbReference type="SMART" id="SM00182">
    <property type="entry name" value="CULLIN"/>
    <property type="match status" value="1"/>
</dbReference>
<dbReference type="SMART" id="SM00884">
    <property type="entry name" value="Cullin_Nedd8"/>
    <property type="match status" value="1"/>
</dbReference>
<dbReference type="SUPFAM" id="SSF46785">
    <property type="entry name" value="Winged helix' DNA-binding domain"/>
    <property type="match status" value="1"/>
</dbReference>
<dbReference type="InterPro" id="IPR016159">
    <property type="entry name" value="Cullin_repeat-like_dom_sf"/>
</dbReference>
<name>A0A5C3L6W4_COPMA</name>
<dbReference type="InterPro" id="IPR036317">
    <property type="entry name" value="Cullin_homology_sf"/>
</dbReference>
<evidence type="ECO:0000256" key="3">
    <source>
        <dbReference type="RuleBase" id="RU003829"/>
    </source>
</evidence>
<dbReference type="InterPro" id="IPR019559">
    <property type="entry name" value="Cullin_neddylation_domain"/>
</dbReference>
<gene>
    <name evidence="6" type="ORF">FA15DRAFT_665387</name>
</gene>
<dbReference type="OrthoDB" id="27073at2759"/>
<dbReference type="PANTHER" id="PTHR11932">
    <property type="entry name" value="CULLIN"/>
    <property type="match status" value="1"/>
</dbReference>
<dbReference type="GO" id="GO:0006511">
    <property type="term" value="P:ubiquitin-dependent protein catabolic process"/>
    <property type="evidence" value="ECO:0007669"/>
    <property type="project" value="InterPro"/>
</dbReference>
<comment type="similarity">
    <text evidence="1 2 3">Belongs to the cullin family.</text>
</comment>
<dbReference type="InterPro" id="IPR001373">
    <property type="entry name" value="Cullin_N"/>
</dbReference>
<feature type="compositionally biased region" description="Low complexity" evidence="4">
    <location>
        <begin position="44"/>
        <end position="56"/>
    </location>
</feature>
<dbReference type="GO" id="GO:0031625">
    <property type="term" value="F:ubiquitin protein ligase binding"/>
    <property type="evidence" value="ECO:0007669"/>
    <property type="project" value="InterPro"/>
</dbReference>
<feature type="region of interest" description="Disordered" evidence="4">
    <location>
        <begin position="38"/>
        <end position="58"/>
    </location>
</feature>
<dbReference type="InterPro" id="IPR045093">
    <property type="entry name" value="Cullin"/>
</dbReference>
<dbReference type="InterPro" id="IPR059120">
    <property type="entry name" value="Cullin-like_AB"/>
</dbReference>
<evidence type="ECO:0000313" key="6">
    <source>
        <dbReference type="EMBL" id="TFK28425.1"/>
    </source>
</evidence>
<evidence type="ECO:0000256" key="4">
    <source>
        <dbReference type="SAM" id="MobiDB-lite"/>
    </source>
</evidence>
<feature type="domain" description="Cullin family profile" evidence="5">
    <location>
        <begin position="457"/>
        <end position="682"/>
    </location>
</feature>
<dbReference type="Gene3D" id="1.10.10.10">
    <property type="entry name" value="Winged helix-like DNA-binding domain superfamily/Winged helix DNA-binding domain"/>
    <property type="match status" value="1"/>
</dbReference>
<dbReference type="PROSITE" id="PS50069">
    <property type="entry name" value="CULLIN_2"/>
    <property type="match status" value="1"/>
</dbReference>
<dbReference type="Pfam" id="PF10557">
    <property type="entry name" value="Cullin_Nedd8"/>
    <property type="match status" value="1"/>
</dbReference>
<dbReference type="Proteomes" id="UP000307440">
    <property type="component" value="Unassembled WGS sequence"/>
</dbReference>
<sequence length="811" mass="93260">MALVASLLELPKTSKGLESLAFGYTNDGSASPRRKIARLDTDSDIASRSSSKAKSSTGPFRVQVIGDDTAYRIQAKNVQAGQVRNLKQCINAILDAWPGKKVKDAVHPWTYEKIFATCKSSVTVYDNGPQLYDDMRIGLERAMRGLAENMIGSDKRGIKYVAYFAEWCNWFEGKVALLQSLFTYLDQVYVANNRKTLLSIKEIAYGLYSERIFGNPQIADRLRSSVSQWLTEERDTEEENQDRNQIRELVKFLILHKQYTVFEEYYLEITQLYYEKESKGNAEVMKDDPKAFFYRVEGRVMQEGRRSEDLLPIGSWSIVAETTERALLKDRAEWLANSLVPILMKAEDILTMKLLYKRLARVENLKPLSIAFRNYIRIEVEKIVTDAEHDEDMVTRLLKLKDLCDRNITQAFVQVSSSPDASKTTTSAAAVVEKPDQEFIYALSDAFNLGFRARRNKPAEMIAKYLDKQLRKGQKGVADEAFEAELDKVLPLYRSTEDKDVFRTFYHRMLAKRLLLGKSASEDVEKRMLRELKDKYDPEFGTAEDMFKDLKLSKEMMDEYHSRVTNAESQKLNVMVLQHSAWPFSIPKAVIDLPAEMQTQLTSFTEHYKKRHANHALNWDHALGTVTLRAAFNPGTKELSVSLYQAIVLLLFNEQDELPFKDIKDQTRMEDDDLKRTLQSLACGKKKVLKKIPVGRDVEDSDVFRFNADFTDTLYRVHINTIQAKVSVEETHRTNRAIAEDRKHTLDAAIVRIMKAKKELTFEQLKIATVDAVKSHFVPSMEDIKARIMHLVNSEYLERNPDDKTVFRYLA</sequence>
<dbReference type="SUPFAM" id="SSF75632">
    <property type="entry name" value="Cullin homology domain"/>
    <property type="match status" value="1"/>
</dbReference>
<proteinExistence type="inferred from homology"/>
<dbReference type="InterPro" id="IPR036388">
    <property type="entry name" value="WH-like_DNA-bd_sf"/>
</dbReference>
<evidence type="ECO:0000256" key="2">
    <source>
        <dbReference type="PROSITE-ProRule" id="PRU00330"/>
    </source>
</evidence>
<dbReference type="SUPFAM" id="SSF74788">
    <property type="entry name" value="Cullin repeat-like"/>
    <property type="match status" value="1"/>
</dbReference>
<dbReference type="Gene3D" id="1.20.1310.10">
    <property type="entry name" value="Cullin Repeats"/>
    <property type="match status" value="4"/>
</dbReference>
<evidence type="ECO:0000313" key="7">
    <source>
        <dbReference type="Proteomes" id="UP000307440"/>
    </source>
</evidence>
<evidence type="ECO:0000256" key="1">
    <source>
        <dbReference type="ARBA" id="ARBA00006019"/>
    </source>
</evidence>
<dbReference type="InterPro" id="IPR036390">
    <property type="entry name" value="WH_DNA-bd_sf"/>
</dbReference>
<accession>A0A5C3L6W4</accession>
<dbReference type="Pfam" id="PF00888">
    <property type="entry name" value="Cullin"/>
    <property type="match status" value="1"/>
</dbReference>
<dbReference type="Pfam" id="PF26557">
    <property type="entry name" value="Cullin_AB"/>
    <property type="match status" value="1"/>
</dbReference>
<evidence type="ECO:0000259" key="5">
    <source>
        <dbReference type="PROSITE" id="PS50069"/>
    </source>
</evidence>
<reference evidence="6 7" key="1">
    <citation type="journal article" date="2019" name="Nat. Ecol. Evol.">
        <title>Megaphylogeny resolves global patterns of mushroom evolution.</title>
        <authorList>
            <person name="Varga T."/>
            <person name="Krizsan K."/>
            <person name="Foldi C."/>
            <person name="Dima B."/>
            <person name="Sanchez-Garcia M."/>
            <person name="Sanchez-Ramirez S."/>
            <person name="Szollosi G.J."/>
            <person name="Szarkandi J.G."/>
            <person name="Papp V."/>
            <person name="Albert L."/>
            <person name="Andreopoulos W."/>
            <person name="Angelini C."/>
            <person name="Antonin V."/>
            <person name="Barry K.W."/>
            <person name="Bougher N.L."/>
            <person name="Buchanan P."/>
            <person name="Buyck B."/>
            <person name="Bense V."/>
            <person name="Catcheside P."/>
            <person name="Chovatia M."/>
            <person name="Cooper J."/>
            <person name="Damon W."/>
            <person name="Desjardin D."/>
            <person name="Finy P."/>
            <person name="Geml J."/>
            <person name="Haridas S."/>
            <person name="Hughes K."/>
            <person name="Justo A."/>
            <person name="Karasinski D."/>
            <person name="Kautmanova I."/>
            <person name="Kiss B."/>
            <person name="Kocsube S."/>
            <person name="Kotiranta H."/>
            <person name="LaButti K.M."/>
            <person name="Lechner B.E."/>
            <person name="Liimatainen K."/>
            <person name="Lipzen A."/>
            <person name="Lukacs Z."/>
            <person name="Mihaltcheva S."/>
            <person name="Morgado L.N."/>
            <person name="Niskanen T."/>
            <person name="Noordeloos M.E."/>
            <person name="Ohm R.A."/>
            <person name="Ortiz-Santana B."/>
            <person name="Ovrebo C."/>
            <person name="Racz N."/>
            <person name="Riley R."/>
            <person name="Savchenko A."/>
            <person name="Shiryaev A."/>
            <person name="Soop K."/>
            <person name="Spirin V."/>
            <person name="Szebenyi C."/>
            <person name="Tomsovsky M."/>
            <person name="Tulloss R.E."/>
            <person name="Uehling J."/>
            <person name="Grigoriev I.V."/>
            <person name="Vagvolgyi C."/>
            <person name="Papp T."/>
            <person name="Martin F.M."/>
            <person name="Miettinen O."/>
            <person name="Hibbett D.S."/>
            <person name="Nagy L.G."/>
        </authorList>
    </citation>
    <scope>NUCLEOTIDE SEQUENCE [LARGE SCALE GENOMIC DNA]</scope>
    <source>
        <strain evidence="6 7">CBS 121175</strain>
    </source>
</reference>
<dbReference type="AlphaFoldDB" id="A0A5C3L6W4"/>
<dbReference type="Gene3D" id="3.30.230.130">
    <property type="entry name" value="Cullin, Chain C, Domain 2"/>
    <property type="match status" value="1"/>
</dbReference>
<dbReference type="STRING" id="230819.A0A5C3L6W4"/>
<protein>
    <submittedName>
        <fullName evidence="6">Cullin-4B</fullName>
    </submittedName>
</protein>